<evidence type="ECO:0000256" key="1">
    <source>
        <dbReference type="ARBA" id="ARBA00022618"/>
    </source>
</evidence>
<dbReference type="Gene3D" id="1.10.472.10">
    <property type="entry name" value="Cyclin-like"/>
    <property type="match status" value="2"/>
</dbReference>
<evidence type="ECO:0008006" key="9">
    <source>
        <dbReference type="Google" id="ProtNLM"/>
    </source>
</evidence>
<protein>
    <recommendedName>
        <fullName evidence="9">G2/mitotic-specific cyclin-B3</fullName>
    </recommendedName>
</protein>
<evidence type="ECO:0000256" key="4">
    <source>
        <dbReference type="RuleBase" id="RU000383"/>
    </source>
</evidence>
<dbReference type="SUPFAM" id="SSF47954">
    <property type="entry name" value="Cyclin-like"/>
    <property type="match status" value="2"/>
</dbReference>
<dbReference type="CDD" id="cd20508">
    <property type="entry name" value="CYCLIN_CCNB3_rpt1"/>
    <property type="match status" value="1"/>
</dbReference>
<evidence type="ECO:0000256" key="3">
    <source>
        <dbReference type="ARBA" id="ARBA00023306"/>
    </source>
</evidence>
<dbReference type="InterPro" id="IPR004367">
    <property type="entry name" value="Cyclin_C-dom"/>
</dbReference>
<keyword evidence="2 4" id="KW-0195">Cyclin</keyword>
<accession>A0ABD1EAK0</accession>
<evidence type="ECO:0000259" key="6">
    <source>
        <dbReference type="SMART" id="SM01332"/>
    </source>
</evidence>
<dbReference type="AlphaFoldDB" id="A0ABD1EAK0"/>
<gene>
    <name evidence="7" type="ORF">ABEB36_012252</name>
</gene>
<dbReference type="PIRSF" id="PIRSF001771">
    <property type="entry name" value="Cyclin_A_B_D_E"/>
    <property type="match status" value="1"/>
</dbReference>
<dbReference type="PANTHER" id="PTHR10177">
    <property type="entry name" value="CYCLINS"/>
    <property type="match status" value="1"/>
</dbReference>
<feature type="domain" description="Cyclin-like" evidence="5">
    <location>
        <begin position="375"/>
        <end position="456"/>
    </location>
</feature>
<keyword evidence="8" id="KW-1185">Reference proteome</keyword>
<reference evidence="7 8" key="1">
    <citation type="submission" date="2024-05" db="EMBL/GenBank/DDBJ databases">
        <title>Genetic variation in Jamaican populations of the coffee berry borer (Hypothenemus hampei).</title>
        <authorList>
            <person name="Errbii M."/>
            <person name="Myrie A."/>
        </authorList>
    </citation>
    <scope>NUCLEOTIDE SEQUENCE [LARGE SCALE GENOMIC DNA]</scope>
    <source>
        <strain evidence="7">JA-Hopewell-2020-01-JO</strain>
        <tissue evidence="7">Whole body</tissue>
    </source>
</reference>
<name>A0ABD1EAK0_HYPHA</name>
<comment type="caution">
    <text evidence="7">The sequence shown here is derived from an EMBL/GenBank/DDBJ whole genome shotgun (WGS) entry which is preliminary data.</text>
</comment>
<proteinExistence type="inferred from homology"/>
<evidence type="ECO:0000313" key="7">
    <source>
        <dbReference type="EMBL" id="KAL1491691.1"/>
    </source>
</evidence>
<dbReference type="InterPro" id="IPR039361">
    <property type="entry name" value="Cyclin"/>
</dbReference>
<dbReference type="EMBL" id="JBDJPC010000009">
    <property type="protein sequence ID" value="KAL1491691.1"/>
    <property type="molecule type" value="Genomic_DNA"/>
</dbReference>
<feature type="domain" description="Cyclin-like" evidence="5">
    <location>
        <begin position="278"/>
        <end position="362"/>
    </location>
</feature>
<feature type="domain" description="Cyclin C-terminal" evidence="6">
    <location>
        <begin position="371"/>
        <end position="487"/>
    </location>
</feature>
<dbReference type="FunFam" id="1.10.472.10:FF:000001">
    <property type="entry name" value="G2/mitotic-specific cyclin"/>
    <property type="match status" value="1"/>
</dbReference>
<dbReference type="InterPro" id="IPR046965">
    <property type="entry name" value="Cyclin_A/B-like"/>
</dbReference>
<evidence type="ECO:0000256" key="2">
    <source>
        <dbReference type="ARBA" id="ARBA00023127"/>
    </source>
</evidence>
<organism evidence="7 8">
    <name type="scientific">Hypothenemus hampei</name>
    <name type="common">Coffee berry borer</name>
    <dbReference type="NCBI Taxonomy" id="57062"/>
    <lineage>
        <taxon>Eukaryota</taxon>
        <taxon>Metazoa</taxon>
        <taxon>Ecdysozoa</taxon>
        <taxon>Arthropoda</taxon>
        <taxon>Hexapoda</taxon>
        <taxon>Insecta</taxon>
        <taxon>Pterygota</taxon>
        <taxon>Neoptera</taxon>
        <taxon>Endopterygota</taxon>
        <taxon>Coleoptera</taxon>
        <taxon>Polyphaga</taxon>
        <taxon>Cucujiformia</taxon>
        <taxon>Curculionidae</taxon>
        <taxon>Scolytinae</taxon>
        <taxon>Hypothenemus</taxon>
    </lineage>
</organism>
<dbReference type="SMART" id="SM00385">
    <property type="entry name" value="CYCLIN"/>
    <property type="match status" value="2"/>
</dbReference>
<dbReference type="InterPro" id="IPR036915">
    <property type="entry name" value="Cyclin-like_sf"/>
</dbReference>
<dbReference type="Pfam" id="PF00134">
    <property type="entry name" value="Cyclin_N"/>
    <property type="match status" value="1"/>
</dbReference>
<dbReference type="InterPro" id="IPR013763">
    <property type="entry name" value="Cyclin-like_dom"/>
</dbReference>
<dbReference type="GO" id="GO:0051301">
    <property type="term" value="P:cell division"/>
    <property type="evidence" value="ECO:0007669"/>
    <property type="project" value="UniProtKB-KW"/>
</dbReference>
<keyword evidence="3" id="KW-0131">Cell cycle</keyword>
<sequence length="493" mass="56738">MAPTRAANKITRNITTRSKAMQVMHSENINPDKLANKFSARTKRKADASPTKEKAFKRGAFNNVNVDLKNKVLTEAKGLKTNILRPLKEANSIKIVQKPKQNVNLAPPPPIPAVNKIVTRATIKHQVLKQGTNNTAMKPPVKKEDIQLAAVVTTKKRLSNEFEKSTNESLYRTALDDTSAKRSLSKLSAKESEVDRKSLSNLSFVTKEFELKLHFGNHNVPEGVVDFDKENWDDVYQVSHYAMDIFNYYKDMEGKYIIGDYMERQICLTKWMRSLLVDWMVEIQESFELNHETLYLGVKLVDLYLDRVVVSKDTLQLVGAAAMFVASKFDERIPPMIDDFLYICDGAYTRREMIRMEVSLVKVVDYNLGIPISYRFLRRYARCAKITMNVLTLARYILEFNLMEYETITTKDSLLASAALYLALKMKTFSDWTPTLEFYTGYKINDFKDVVIQLNRAISKPPRPQIMTVRNKYSHRIFFEVAKTPLLPECELF</sequence>
<evidence type="ECO:0000313" key="8">
    <source>
        <dbReference type="Proteomes" id="UP001566132"/>
    </source>
</evidence>
<dbReference type="InterPro" id="IPR006671">
    <property type="entry name" value="Cyclin_N"/>
</dbReference>
<dbReference type="Pfam" id="PF02984">
    <property type="entry name" value="Cyclin_C"/>
    <property type="match status" value="1"/>
</dbReference>
<dbReference type="Proteomes" id="UP001566132">
    <property type="component" value="Unassembled WGS sequence"/>
</dbReference>
<dbReference type="GO" id="GO:0005634">
    <property type="term" value="C:nucleus"/>
    <property type="evidence" value="ECO:0007669"/>
    <property type="project" value="UniProtKB-ARBA"/>
</dbReference>
<comment type="similarity">
    <text evidence="4">Belongs to the cyclin family.</text>
</comment>
<dbReference type="SMART" id="SM01332">
    <property type="entry name" value="Cyclin_C"/>
    <property type="match status" value="1"/>
</dbReference>
<keyword evidence="1" id="KW-0132">Cell division</keyword>
<evidence type="ECO:0000259" key="5">
    <source>
        <dbReference type="SMART" id="SM00385"/>
    </source>
</evidence>